<gene>
    <name evidence="1" type="ORF">BN1086_00797</name>
</gene>
<proteinExistence type="predicted"/>
<reference evidence="1" key="1">
    <citation type="submission" date="2014-06" db="EMBL/GenBank/DDBJ databases">
        <authorList>
            <person name="Urmite Genomes Urmite Genomes"/>
        </authorList>
    </citation>
    <scope>NUCLEOTIDE SEQUENCE</scope>
</reference>
<organism evidence="1">
    <name type="scientific">Citrobacter koseri</name>
    <name type="common">Citrobacter diversus</name>
    <dbReference type="NCBI Taxonomy" id="545"/>
    <lineage>
        <taxon>Bacteria</taxon>
        <taxon>Pseudomonadati</taxon>
        <taxon>Pseudomonadota</taxon>
        <taxon>Gammaproteobacteria</taxon>
        <taxon>Enterobacterales</taxon>
        <taxon>Enterobacteriaceae</taxon>
        <taxon>Citrobacter</taxon>
    </lineage>
</organism>
<name>A0A078LC87_CITKO</name>
<dbReference type="PATRIC" id="fig|545.12.peg.796"/>
<dbReference type="EMBL" id="LK931336">
    <property type="protein sequence ID" value="CDZ82711.1"/>
    <property type="molecule type" value="Genomic_DNA"/>
</dbReference>
<evidence type="ECO:0000313" key="1">
    <source>
        <dbReference type="EMBL" id="CDZ82711.1"/>
    </source>
</evidence>
<dbReference type="AlphaFoldDB" id="A0A078LC87"/>
<protein>
    <submittedName>
        <fullName evidence="1">Uncharacterized protein</fullName>
    </submittedName>
</protein>
<sequence>MVESNIFELVKLIKAAKCDPSAMTDAIWEAGYRQPKRSAEQAAQITIDTFFYCESFSIPTEFWPRNYDSVLQNELMKAVIGEDGELAYATASEIAKSVINAGFSKETDNG</sequence>
<accession>A0A078LC87</accession>